<keyword evidence="3" id="KW-1185">Reference proteome</keyword>
<reference evidence="2 3" key="1">
    <citation type="submission" date="2024-03" db="EMBL/GenBank/DDBJ databases">
        <title>Human intestinal bacterial collection.</title>
        <authorList>
            <person name="Pauvert C."/>
            <person name="Hitch T.C.A."/>
            <person name="Clavel T."/>
        </authorList>
    </citation>
    <scope>NUCLEOTIDE SEQUENCE [LARGE SCALE GENOMIC DNA]</scope>
    <source>
        <strain evidence="2 3">CLA-KB-H122</strain>
    </source>
</reference>
<proteinExistence type="predicted"/>
<protein>
    <submittedName>
        <fullName evidence="2">Uncharacterized protein</fullName>
    </submittedName>
</protein>
<dbReference type="RefSeq" id="WP_129650818.1">
    <property type="nucleotide sequence ID" value="NZ_JBBMFL010000001.1"/>
</dbReference>
<gene>
    <name evidence="2" type="ORF">WMO46_01115</name>
</gene>
<evidence type="ECO:0000313" key="3">
    <source>
        <dbReference type="Proteomes" id="UP001460202"/>
    </source>
</evidence>
<accession>A0ABV1GT21</accession>
<evidence type="ECO:0000256" key="1">
    <source>
        <dbReference type="SAM" id="SignalP"/>
    </source>
</evidence>
<feature type="chain" id="PRO_5045846476" evidence="1">
    <location>
        <begin position="19"/>
        <end position="169"/>
    </location>
</feature>
<evidence type="ECO:0000313" key="2">
    <source>
        <dbReference type="EMBL" id="MEQ2543553.1"/>
    </source>
</evidence>
<comment type="caution">
    <text evidence="2">The sequence shown here is derived from an EMBL/GenBank/DDBJ whole genome shotgun (WGS) entry which is preliminary data.</text>
</comment>
<dbReference type="EMBL" id="JBBMFL010000001">
    <property type="protein sequence ID" value="MEQ2543553.1"/>
    <property type="molecule type" value="Genomic_DNA"/>
</dbReference>
<sequence length="169" mass="18813">MKKIFILVVCAVMPSVNAFSQIAQLGDEVVSQKTGLEAALLLQDHGFLAMKPIYEVLDDNRIFCGRMCLLGNKNGVGVAAMFNITSYNERIAKLIVTYKREMETSDDLADELIRLGYRKVKTYQKKEGVVLSTNIEFINSPKSITATIIIPHNSISNNDAPPLQLSFTR</sequence>
<name>A0ABV1GT21_9BACT</name>
<organism evidence="2 3">
    <name type="scientific">Alistipes intestinihominis</name>
    <dbReference type="NCBI Taxonomy" id="3133172"/>
    <lineage>
        <taxon>Bacteria</taxon>
        <taxon>Pseudomonadati</taxon>
        <taxon>Bacteroidota</taxon>
        <taxon>Bacteroidia</taxon>
        <taxon>Bacteroidales</taxon>
        <taxon>Rikenellaceae</taxon>
        <taxon>Alistipes</taxon>
    </lineage>
</organism>
<keyword evidence="1" id="KW-0732">Signal</keyword>
<dbReference type="Proteomes" id="UP001460202">
    <property type="component" value="Unassembled WGS sequence"/>
</dbReference>
<dbReference type="GeneID" id="78179529"/>
<feature type="signal peptide" evidence="1">
    <location>
        <begin position="1"/>
        <end position="18"/>
    </location>
</feature>